<reference evidence="2" key="2">
    <citation type="submission" date="2020-09" db="EMBL/GenBank/DDBJ databases">
        <authorList>
            <person name="Sun Q."/>
            <person name="Ohkuma M."/>
        </authorList>
    </citation>
    <scope>NUCLEOTIDE SEQUENCE</scope>
    <source>
        <strain evidence="2">JCM 4335</strain>
    </source>
</reference>
<protein>
    <submittedName>
        <fullName evidence="2">Uncharacterized protein</fullName>
    </submittedName>
</protein>
<feature type="compositionally biased region" description="Low complexity" evidence="1">
    <location>
        <begin position="16"/>
        <end position="25"/>
    </location>
</feature>
<evidence type="ECO:0000313" key="3">
    <source>
        <dbReference type="Proteomes" id="UP000654123"/>
    </source>
</evidence>
<dbReference type="EMBL" id="BMSV01000002">
    <property type="protein sequence ID" value="GGP97351.1"/>
    <property type="molecule type" value="Genomic_DNA"/>
</dbReference>
<gene>
    <name evidence="2" type="ORF">GCM10010249_14760</name>
</gene>
<evidence type="ECO:0000256" key="1">
    <source>
        <dbReference type="SAM" id="MobiDB-lite"/>
    </source>
</evidence>
<proteinExistence type="predicted"/>
<dbReference type="AlphaFoldDB" id="A0A918AXJ3"/>
<evidence type="ECO:0000313" key="2">
    <source>
        <dbReference type="EMBL" id="GGP97351.1"/>
    </source>
</evidence>
<feature type="region of interest" description="Disordered" evidence="1">
    <location>
        <begin position="1"/>
        <end position="67"/>
    </location>
</feature>
<sequence length="84" mass="8337">MPSARTPAPGGGGPAGPERAAAGRLPGRGGRPDGGCADFRAGPIAPGRGGAGKAEARPDGEDAWFRPTGVTAFRPDLGARTCLW</sequence>
<dbReference type="Proteomes" id="UP000654123">
    <property type="component" value="Unassembled WGS sequence"/>
</dbReference>
<feature type="compositionally biased region" description="Low complexity" evidence="1">
    <location>
        <begin position="34"/>
        <end position="46"/>
    </location>
</feature>
<organism evidence="2 3">
    <name type="scientific">Streptomyces roseolilacinus</name>
    <dbReference type="NCBI Taxonomy" id="66904"/>
    <lineage>
        <taxon>Bacteria</taxon>
        <taxon>Bacillati</taxon>
        <taxon>Actinomycetota</taxon>
        <taxon>Actinomycetes</taxon>
        <taxon>Kitasatosporales</taxon>
        <taxon>Streptomycetaceae</taxon>
        <taxon>Streptomyces</taxon>
    </lineage>
</organism>
<accession>A0A918AXJ3</accession>
<reference evidence="2" key="1">
    <citation type="journal article" date="2014" name="Int. J. Syst. Evol. Microbiol.">
        <title>Complete genome sequence of Corynebacterium casei LMG S-19264T (=DSM 44701T), isolated from a smear-ripened cheese.</title>
        <authorList>
            <consortium name="US DOE Joint Genome Institute (JGI-PGF)"/>
            <person name="Walter F."/>
            <person name="Albersmeier A."/>
            <person name="Kalinowski J."/>
            <person name="Ruckert C."/>
        </authorList>
    </citation>
    <scope>NUCLEOTIDE SEQUENCE</scope>
    <source>
        <strain evidence="2">JCM 4335</strain>
    </source>
</reference>
<name>A0A918AXJ3_9ACTN</name>
<keyword evidence="3" id="KW-1185">Reference proteome</keyword>
<feature type="compositionally biased region" description="Basic and acidic residues" evidence="1">
    <location>
        <begin position="54"/>
        <end position="64"/>
    </location>
</feature>
<comment type="caution">
    <text evidence="2">The sequence shown here is derived from an EMBL/GenBank/DDBJ whole genome shotgun (WGS) entry which is preliminary data.</text>
</comment>